<feature type="binding site" evidence="12 13">
    <location>
        <position position="113"/>
    </location>
    <ligand>
        <name>ATP</name>
        <dbReference type="ChEBI" id="CHEBI:30616"/>
    </ligand>
</feature>
<reference evidence="18" key="1">
    <citation type="submission" date="2016-10" db="EMBL/GenBank/DDBJ databases">
        <authorList>
            <person name="Varghese N."/>
            <person name="Submissions S."/>
        </authorList>
    </citation>
    <scope>NUCLEOTIDE SEQUENCE [LARGE SCALE GENOMIC DNA]</scope>
    <source>
        <strain evidence="18">DSM 23664</strain>
    </source>
</reference>
<keyword evidence="7 12" id="KW-0547">Nucleotide-binding</keyword>
<dbReference type="GO" id="GO:0006183">
    <property type="term" value="P:GTP biosynthetic process"/>
    <property type="evidence" value="ECO:0007669"/>
    <property type="project" value="UniProtKB-UniRule"/>
</dbReference>
<dbReference type="InterPro" id="IPR034907">
    <property type="entry name" value="NDK-like_dom"/>
</dbReference>
<dbReference type="InterPro" id="IPR001564">
    <property type="entry name" value="Nucleoside_diP_kinase"/>
</dbReference>
<proteinExistence type="inferred from homology"/>
<keyword evidence="6 12" id="KW-0479">Metal-binding</keyword>
<feature type="binding site" evidence="12 13">
    <location>
        <position position="10"/>
    </location>
    <ligand>
        <name>ATP</name>
        <dbReference type="ChEBI" id="CHEBI:30616"/>
    </ligand>
</feature>
<evidence type="ECO:0000256" key="13">
    <source>
        <dbReference type="PROSITE-ProRule" id="PRU00706"/>
    </source>
</evidence>
<evidence type="ECO:0000256" key="11">
    <source>
        <dbReference type="ARBA" id="ARBA00023080"/>
    </source>
</evidence>
<dbReference type="GO" id="GO:0005737">
    <property type="term" value="C:cytoplasm"/>
    <property type="evidence" value="ECO:0007669"/>
    <property type="project" value="UniProtKB-SubCell"/>
</dbReference>
<comment type="catalytic activity">
    <reaction evidence="12 15">
        <text>a 2'-deoxyribonucleoside 5'-diphosphate + ATP = a 2'-deoxyribonucleoside 5'-triphosphate + ADP</text>
        <dbReference type="Rhea" id="RHEA:44640"/>
        <dbReference type="ChEBI" id="CHEBI:30616"/>
        <dbReference type="ChEBI" id="CHEBI:61560"/>
        <dbReference type="ChEBI" id="CHEBI:73316"/>
        <dbReference type="ChEBI" id="CHEBI:456216"/>
        <dbReference type="EC" id="2.7.4.6"/>
    </reaction>
</comment>
<keyword evidence="9 12" id="KW-0067">ATP-binding</keyword>
<dbReference type="PROSITE" id="PS00469">
    <property type="entry name" value="NDPK"/>
    <property type="match status" value="1"/>
</dbReference>
<evidence type="ECO:0000256" key="9">
    <source>
        <dbReference type="ARBA" id="ARBA00022840"/>
    </source>
</evidence>
<feature type="binding site" evidence="12 13">
    <location>
        <position position="103"/>
    </location>
    <ligand>
        <name>ATP</name>
        <dbReference type="ChEBI" id="CHEBI:30616"/>
    </ligand>
</feature>
<dbReference type="EMBL" id="FOLT01000017">
    <property type="protein sequence ID" value="SFC66504.1"/>
    <property type="molecule type" value="Genomic_DNA"/>
</dbReference>
<comment type="function">
    <text evidence="12">Major role in the synthesis of nucleoside triphosphates other than ATP. The ATP gamma phosphate is transferred to the NDP beta phosphate via a ping-pong mechanism, using a phosphorylated active-site intermediate.</text>
</comment>
<evidence type="ECO:0000256" key="7">
    <source>
        <dbReference type="ARBA" id="ARBA00022741"/>
    </source>
</evidence>
<name>A0A1I1L0D9_9LACT</name>
<evidence type="ECO:0000256" key="8">
    <source>
        <dbReference type="ARBA" id="ARBA00022777"/>
    </source>
</evidence>
<feature type="binding site" evidence="12 13">
    <location>
        <position position="92"/>
    </location>
    <ligand>
        <name>ATP</name>
        <dbReference type="ChEBI" id="CHEBI:30616"/>
    </ligand>
</feature>
<dbReference type="GO" id="GO:0046872">
    <property type="term" value="F:metal ion binding"/>
    <property type="evidence" value="ECO:0007669"/>
    <property type="project" value="UniProtKB-KW"/>
</dbReference>
<evidence type="ECO:0000313" key="17">
    <source>
        <dbReference type="EMBL" id="SFC66504.1"/>
    </source>
</evidence>
<dbReference type="GO" id="GO:0004550">
    <property type="term" value="F:nucleoside diphosphate kinase activity"/>
    <property type="evidence" value="ECO:0007669"/>
    <property type="project" value="UniProtKB-UniRule"/>
</dbReference>
<evidence type="ECO:0000256" key="5">
    <source>
        <dbReference type="ARBA" id="ARBA00022679"/>
    </source>
</evidence>
<dbReference type="InterPro" id="IPR036850">
    <property type="entry name" value="NDK-like_dom_sf"/>
</dbReference>
<evidence type="ECO:0000313" key="18">
    <source>
        <dbReference type="Proteomes" id="UP000199612"/>
    </source>
</evidence>
<evidence type="ECO:0000256" key="14">
    <source>
        <dbReference type="RuleBase" id="RU004011"/>
    </source>
</evidence>
<comment type="catalytic activity">
    <reaction evidence="12">
        <text>a ribonucleoside 5'-diphosphate + ATP = a ribonucleoside 5'-triphosphate + ADP</text>
        <dbReference type="Rhea" id="RHEA:18113"/>
        <dbReference type="ChEBI" id="CHEBI:30616"/>
        <dbReference type="ChEBI" id="CHEBI:57930"/>
        <dbReference type="ChEBI" id="CHEBI:61557"/>
        <dbReference type="ChEBI" id="CHEBI:456216"/>
        <dbReference type="EC" id="2.7.4.6"/>
    </reaction>
</comment>
<comment type="cofactor">
    <cofactor evidence="1 12">
        <name>Mg(2+)</name>
        <dbReference type="ChEBI" id="CHEBI:18420"/>
    </cofactor>
</comment>
<dbReference type="RefSeq" id="WP_091531447.1">
    <property type="nucleotide sequence ID" value="NZ_FOLT01000017.1"/>
</dbReference>
<dbReference type="STRING" id="753702.SAMN04488102_1172"/>
<evidence type="ECO:0000256" key="6">
    <source>
        <dbReference type="ARBA" id="ARBA00022723"/>
    </source>
</evidence>
<evidence type="ECO:0000259" key="16">
    <source>
        <dbReference type="SMART" id="SM00562"/>
    </source>
</evidence>
<evidence type="ECO:0000256" key="3">
    <source>
        <dbReference type="ARBA" id="ARBA00012966"/>
    </source>
</evidence>
<dbReference type="NCBIfam" id="NF001908">
    <property type="entry name" value="PRK00668.1"/>
    <property type="match status" value="1"/>
</dbReference>
<keyword evidence="12" id="KW-0963">Cytoplasm</keyword>
<accession>A0A1I1L0D9</accession>
<dbReference type="OrthoDB" id="9801161at2"/>
<dbReference type="AlphaFoldDB" id="A0A1I1L0D9"/>
<feature type="binding site" evidence="12 13">
    <location>
        <position position="58"/>
    </location>
    <ligand>
        <name>ATP</name>
        <dbReference type="ChEBI" id="CHEBI:30616"/>
    </ligand>
</feature>
<dbReference type="PANTHER" id="PTHR11349">
    <property type="entry name" value="NUCLEOSIDE DIPHOSPHATE KINASE"/>
    <property type="match status" value="1"/>
</dbReference>
<keyword evidence="11 12" id="KW-0546">Nucleotide metabolism</keyword>
<comment type="subcellular location">
    <subcellularLocation>
        <location evidence="12">Cytoplasm</location>
    </subcellularLocation>
</comment>
<feature type="binding site" evidence="12 13">
    <location>
        <position position="86"/>
    </location>
    <ligand>
        <name>ATP</name>
        <dbReference type="ChEBI" id="CHEBI:30616"/>
    </ligand>
</feature>
<evidence type="ECO:0000256" key="4">
    <source>
        <dbReference type="ARBA" id="ARBA00017632"/>
    </source>
</evidence>
<dbReference type="GO" id="GO:0006228">
    <property type="term" value="P:UTP biosynthetic process"/>
    <property type="evidence" value="ECO:0007669"/>
    <property type="project" value="UniProtKB-UniRule"/>
</dbReference>
<evidence type="ECO:0000256" key="10">
    <source>
        <dbReference type="ARBA" id="ARBA00022842"/>
    </source>
</evidence>
<comment type="subunit">
    <text evidence="12">Homotetramer.</text>
</comment>
<sequence>MEERTLVIIKPDGVERNLTGHLLKEFERNNLRISRLKMMQADMELARKHYAELADKPFFNKLLDYITRGPLVVCVIDGEDAVNRVRELVGDTDPKIARPNTIRTLYGKDKTENTVHASDSVESAEREMLLWFGELYDK</sequence>
<dbReference type="FunFam" id="3.30.70.141:FF:000003">
    <property type="entry name" value="Nucleoside diphosphate kinase"/>
    <property type="match status" value="1"/>
</dbReference>
<comment type="similarity">
    <text evidence="2 12 13 14">Belongs to the NDK family.</text>
</comment>
<gene>
    <name evidence="12" type="primary">ndk</name>
    <name evidence="17" type="ORF">SAMN04488102_1172</name>
</gene>
<feature type="active site" description="Pros-phosphohistidine intermediate" evidence="12 13">
    <location>
        <position position="116"/>
    </location>
</feature>
<dbReference type="Pfam" id="PF00334">
    <property type="entry name" value="NDK"/>
    <property type="match status" value="1"/>
</dbReference>
<keyword evidence="5 12" id="KW-0808">Transferase</keyword>
<evidence type="ECO:0000256" key="12">
    <source>
        <dbReference type="HAMAP-Rule" id="MF_00451"/>
    </source>
</evidence>
<dbReference type="Gene3D" id="3.30.70.141">
    <property type="entry name" value="Nucleoside diphosphate kinase-like domain"/>
    <property type="match status" value="1"/>
</dbReference>
<dbReference type="EC" id="2.7.4.6" evidence="3 12"/>
<dbReference type="GO" id="GO:0006241">
    <property type="term" value="P:CTP biosynthetic process"/>
    <property type="evidence" value="ECO:0007669"/>
    <property type="project" value="UniProtKB-UniRule"/>
</dbReference>
<evidence type="ECO:0000256" key="2">
    <source>
        <dbReference type="ARBA" id="ARBA00008142"/>
    </source>
</evidence>
<evidence type="ECO:0000256" key="1">
    <source>
        <dbReference type="ARBA" id="ARBA00001946"/>
    </source>
</evidence>
<dbReference type="InterPro" id="IPR023005">
    <property type="entry name" value="Nucleoside_diP_kinase_AS"/>
</dbReference>
<feature type="domain" description="Nucleoside diphosphate kinase-like" evidence="16">
    <location>
        <begin position="2"/>
        <end position="137"/>
    </location>
</feature>
<dbReference type="SUPFAM" id="SSF54919">
    <property type="entry name" value="Nucleoside diphosphate kinase, NDK"/>
    <property type="match status" value="1"/>
</dbReference>
<dbReference type="Proteomes" id="UP000199612">
    <property type="component" value="Unassembled WGS sequence"/>
</dbReference>
<dbReference type="PRINTS" id="PR01243">
    <property type="entry name" value="NUCDPKINASE"/>
</dbReference>
<evidence type="ECO:0000256" key="15">
    <source>
        <dbReference type="RuleBase" id="RU004013"/>
    </source>
</evidence>
<keyword evidence="8 12" id="KW-0418">Kinase</keyword>
<dbReference type="GO" id="GO:0005524">
    <property type="term" value="F:ATP binding"/>
    <property type="evidence" value="ECO:0007669"/>
    <property type="project" value="UniProtKB-UniRule"/>
</dbReference>
<keyword evidence="12" id="KW-0597">Phosphoprotein</keyword>
<keyword evidence="10 12" id="KW-0460">Magnesium</keyword>
<dbReference type="HAMAP" id="MF_00451">
    <property type="entry name" value="NDP_kinase"/>
    <property type="match status" value="1"/>
</dbReference>
<dbReference type="PROSITE" id="PS51374">
    <property type="entry name" value="NDPK_LIKE"/>
    <property type="match status" value="1"/>
</dbReference>
<dbReference type="SMART" id="SM00562">
    <property type="entry name" value="NDK"/>
    <property type="match status" value="1"/>
</dbReference>
<protein>
    <recommendedName>
        <fullName evidence="4 12">Nucleoside diphosphate kinase</fullName>
        <shortName evidence="12">NDK</shortName>
        <shortName evidence="12">NDP kinase</shortName>
        <ecNumber evidence="3 12">2.7.4.6</ecNumber>
    </recommendedName>
    <alternativeName>
        <fullName evidence="12">Nucleoside-2-P kinase</fullName>
    </alternativeName>
</protein>
<organism evidence="17 18">
    <name type="scientific">Alkalibacterium subtropicum</name>
    <dbReference type="NCBI Taxonomy" id="753702"/>
    <lineage>
        <taxon>Bacteria</taxon>
        <taxon>Bacillati</taxon>
        <taxon>Bacillota</taxon>
        <taxon>Bacilli</taxon>
        <taxon>Lactobacillales</taxon>
        <taxon>Carnobacteriaceae</taxon>
        <taxon>Alkalibacterium</taxon>
    </lineage>
</organism>
<dbReference type="CDD" id="cd04413">
    <property type="entry name" value="NDPk_I"/>
    <property type="match status" value="1"/>
</dbReference>
<keyword evidence="18" id="KW-1185">Reference proteome</keyword>